<dbReference type="EMBL" id="MF621255">
    <property type="protein sequence ID" value="AWP48437.1"/>
    <property type="molecule type" value="Genomic_DNA"/>
</dbReference>
<evidence type="ECO:0000313" key="6">
    <source>
        <dbReference type="EMBL" id="QBH85581.1"/>
    </source>
</evidence>
<feature type="transmembrane region" description="Helical" evidence="1">
    <location>
        <begin position="20"/>
        <end position="40"/>
    </location>
</feature>
<dbReference type="EMBL" id="MH790610">
    <property type="protein sequence ID" value="QBH80729.1"/>
    <property type="molecule type" value="Genomic_DNA"/>
</dbReference>
<organismHost>
    <name type="scientific">Homo sapiens</name>
    <name type="common">Human</name>
    <dbReference type="NCBI Taxonomy" id="9606"/>
</organismHost>
<reference evidence="2" key="1">
    <citation type="journal article" date="2017" name="PLoS Med.">
        <title>Dual-strain genital herpes simplex virus type 2 (HSV-2) infection in the US, Peru, and 8 countries in sub-Saharan Africa: A nested cross-sectional viral genotyping study.</title>
        <authorList>
            <person name="Johnston C."/>
            <person name="Magaret A."/>
            <person name="Roychoudhury P."/>
            <person name="Greninger A.L."/>
            <person name="Reeves D."/>
            <person name="Schiffer J."/>
            <person name="Jerome K.R."/>
            <person name="Sather C."/>
            <person name="Diem K."/>
            <person name="Lingappa J.R."/>
            <person name="Celum C."/>
            <person name="Koelle D.M."/>
            <person name="Wald A."/>
        </authorList>
    </citation>
    <scope>NUCLEOTIDE SEQUENCE</scope>
    <source>
        <strain evidence="2">2006-46602</strain>
    </source>
</reference>
<organism evidence="2">
    <name type="scientific">Human herpesvirus 2</name>
    <name type="common">HHV-2</name>
    <name type="synonym">Human herpes simplex virus 2</name>
    <dbReference type="NCBI Taxonomy" id="10310"/>
    <lineage>
        <taxon>Viruses</taxon>
        <taxon>Duplodnaviria</taxon>
        <taxon>Heunggongvirae</taxon>
        <taxon>Peploviricota</taxon>
        <taxon>Herviviricetes</taxon>
        <taxon>Herpesvirales</taxon>
        <taxon>Orthoherpesviridae</taxon>
        <taxon>Alphaherpesvirinae</taxon>
        <taxon>Simplexvirus</taxon>
        <taxon>Simplexvirus humanalpha2</taxon>
    </lineage>
</organism>
<evidence type="ECO:0000313" key="2">
    <source>
        <dbReference type="EMBL" id="AWP48437.1"/>
    </source>
</evidence>
<evidence type="ECO:0000313" key="3">
    <source>
        <dbReference type="EMBL" id="QBH80557.1"/>
    </source>
</evidence>
<proteinExistence type="predicted"/>
<keyword evidence="1" id="KW-0812">Transmembrane</keyword>
<accession>A0A2U9DV02</accession>
<dbReference type="EMBL" id="MH790664">
    <property type="protein sequence ID" value="QBH85581.1"/>
    <property type="molecule type" value="Genomic_DNA"/>
</dbReference>
<evidence type="ECO:0000256" key="1">
    <source>
        <dbReference type="SAM" id="Phobius"/>
    </source>
</evidence>
<dbReference type="EMBL" id="MH790608">
    <property type="protein sequence ID" value="QBH80557.1"/>
    <property type="molecule type" value="Genomic_DNA"/>
</dbReference>
<evidence type="ECO:0000313" key="4">
    <source>
        <dbReference type="EMBL" id="QBH80729.1"/>
    </source>
</evidence>
<keyword evidence="1" id="KW-1133">Transmembrane helix</keyword>
<reference evidence="3" key="2">
    <citation type="submission" date="2018-08" db="EMBL/GenBank/DDBJ databases">
        <title>HSV2 whole genome sequences from clinical isolates.</title>
        <authorList>
            <person name="Roychoudhury P."/>
            <person name="Greninger A.L."/>
            <person name="Jerome K.R."/>
            <person name="Johnston C."/>
            <person name="Wald A."/>
            <person name="Xie H."/>
        </authorList>
    </citation>
    <scope>NUCLEOTIDE SEQUENCE</scope>
    <source>
        <strain evidence="6">1995-57888</strain>
        <strain evidence="3">2006-13867CAM</strain>
        <strain evidence="4">2006-17947CAM</strain>
        <strain evidence="5">2009-11820_S31_L001</strain>
    </source>
</reference>
<evidence type="ECO:0000313" key="5">
    <source>
        <dbReference type="EMBL" id="QBH83765.1"/>
    </source>
</evidence>
<name>A0A2U9DV02_HHV2</name>
<keyword evidence="1" id="KW-0472">Membrane</keyword>
<protein>
    <submittedName>
        <fullName evidence="2">Uncharacterized protein</fullName>
    </submittedName>
</protein>
<sequence length="76" mass="8910">MVAVSFVLINRRCAFHHTSARACVCFFFVVFIFPHPFLFFRPPPPSSPVLYNKKYHTYDQIRTIISVFIRCQRVGA</sequence>
<dbReference type="EMBL" id="MH790644">
    <property type="protein sequence ID" value="QBH83765.1"/>
    <property type="molecule type" value="Genomic_DNA"/>
</dbReference>